<dbReference type="STRING" id="679192.HMPREF9013_1370"/>
<dbReference type="PANTHER" id="PTHR30024:SF46">
    <property type="entry name" value="ABC TRANSPORTER, SUBSTRATE-BINDING LIPOPROTEIN"/>
    <property type="match status" value="1"/>
</dbReference>
<dbReference type="PANTHER" id="PTHR30024">
    <property type="entry name" value="ALIPHATIC SULFONATES-BINDING PROTEIN-RELATED"/>
    <property type="match status" value="1"/>
</dbReference>
<evidence type="ECO:0000256" key="3">
    <source>
        <dbReference type="ARBA" id="ARBA00023239"/>
    </source>
</evidence>
<proteinExistence type="predicted"/>
<evidence type="ECO:0000256" key="1">
    <source>
        <dbReference type="ARBA" id="ARBA00004863"/>
    </source>
</evidence>
<organism evidence="4 5">
    <name type="scientific">Bulleidia extructa W1219</name>
    <dbReference type="NCBI Taxonomy" id="679192"/>
    <lineage>
        <taxon>Bacteria</taxon>
        <taxon>Bacillati</taxon>
        <taxon>Bacillota</taxon>
        <taxon>Erysipelotrichia</taxon>
        <taxon>Erysipelotrichales</taxon>
        <taxon>Erysipelotrichaceae</taxon>
        <taxon>Bulleidia</taxon>
    </lineage>
</organism>
<dbReference type="InterPro" id="IPR027024">
    <property type="entry name" value="UCP027386_ABC_sbc_TM0202"/>
</dbReference>
<dbReference type="GO" id="GO:0009234">
    <property type="term" value="P:menaquinone biosynthetic process"/>
    <property type="evidence" value="ECO:0007669"/>
    <property type="project" value="UniProtKB-UniPathway"/>
</dbReference>
<evidence type="ECO:0000313" key="5">
    <source>
        <dbReference type="Proteomes" id="UP000005017"/>
    </source>
</evidence>
<keyword evidence="3" id="KW-0456">Lyase</keyword>
<gene>
    <name evidence="4" type="ORF">HMPREF9013_1370</name>
</gene>
<dbReference type="Pfam" id="PF02621">
    <property type="entry name" value="VitK2_biosynth"/>
    <property type="match status" value="1"/>
</dbReference>
<keyword evidence="5" id="KW-1185">Reference proteome</keyword>
<dbReference type="Proteomes" id="UP000005017">
    <property type="component" value="Unassembled WGS sequence"/>
</dbReference>
<evidence type="ECO:0000313" key="4">
    <source>
        <dbReference type="EMBL" id="EFC05345.1"/>
    </source>
</evidence>
<name>D2MQ22_9FIRM</name>
<keyword evidence="2" id="KW-0474">Menaquinone biosynthesis</keyword>
<dbReference type="Gene3D" id="3.40.190.10">
    <property type="entry name" value="Periplasmic binding protein-like II"/>
    <property type="match status" value="2"/>
</dbReference>
<dbReference type="eggNOG" id="COG0715">
    <property type="taxonomic scope" value="Bacteria"/>
</dbReference>
<dbReference type="SUPFAM" id="SSF53850">
    <property type="entry name" value="Periplasmic binding protein-like II"/>
    <property type="match status" value="1"/>
</dbReference>
<evidence type="ECO:0008006" key="6">
    <source>
        <dbReference type="Google" id="ProtNLM"/>
    </source>
</evidence>
<dbReference type="EMBL" id="ADFR01000015">
    <property type="protein sequence ID" value="EFC05345.1"/>
    <property type="molecule type" value="Genomic_DNA"/>
</dbReference>
<dbReference type="PROSITE" id="PS51257">
    <property type="entry name" value="PROKAR_LIPOPROTEIN"/>
    <property type="match status" value="1"/>
</dbReference>
<evidence type="ECO:0000256" key="2">
    <source>
        <dbReference type="ARBA" id="ARBA00022428"/>
    </source>
</evidence>
<accession>D2MQ22</accession>
<dbReference type="PIRSF" id="PIRSF027386">
    <property type="entry name" value="UCP027386_ABC_sbc_TM0202"/>
    <property type="match status" value="1"/>
</dbReference>
<dbReference type="InterPro" id="IPR003773">
    <property type="entry name" value="Menaquinone_biosynth"/>
</dbReference>
<sequence length="332" mass="36497">MISERKRGNMNRFNKIIVACITALSLVACAIPKQEIKRTEVKVVSLKGPTSMGLVKLMQDSEQGKVKTHAYHFKIASAVDEVTALVAKGEVDIATVPANLSSVLYNNTKKSVQVLGINTLGVLYLVETGNQLKQLSDLKGKTIYASGKGATPEYSLKSLLEKNGISDVHIEWKSEHTEVVQALAKDPKGIALLPEPFVTVATTKNPKIRVALDLNKEWEKVNGSPLLTGVVIARKEFVEKNPEVIQDFLHKYKESVDFANSKTDEAAKLVGQYNIVKEAIAKKALPNCHITLVTGKDLKKQLANYLSILHQQNPKAIGGHLPEDDFYYGVQK</sequence>
<protein>
    <recommendedName>
        <fullName evidence="6">SsuA/THI5-like domain-containing protein</fullName>
    </recommendedName>
</protein>
<dbReference type="UniPathway" id="UPA00079"/>
<comment type="pathway">
    <text evidence="1">Quinol/quinone metabolism; menaquinone biosynthesis.</text>
</comment>
<dbReference type="GO" id="GO:0016829">
    <property type="term" value="F:lyase activity"/>
    <property type="evidence" value="ECO:0007669"/>
    <property type="project" value="UniProtKB-KW"/>
</dbReference>
<comment type="caution">
    <text evidence="4">The sequence shown here is derived from an EMBL/GenBank/DDBJ whole genome shotgun (WGS) entry which is preliminary data.</text>
</comment>
<reference evidence="5" key="1">
    <citation type="submission" date="2009-12" db="EMBL/GenBank/DDBJ databases">
        <title>Sequence of Clostridiales genomosp. BVAB3 str. UPII9-5.</title>
        <authorList>
            <person name="Madupu R."/>
            <person name="Durkin A.S."/>
            <person name="Torralba M."/>
            <person name="Methe B."/>
            <person name="Sutton G.G."/>
            <person name="Strausberg R.L."/>
            <person name="Nelson K.E."/>
        </authorList>
    </citation>
    <scope>NUCLEOTIDE SEQUENCE [LARGE SCALE GENOMIC DNA]</scope>
    <source>
        <strain evidence="5">W1219</strain>
    </source>
</reference>
<dbReference type="AlphaFoldDB" id="D2MQ22"/>